<evidence type="ECO:0000313" key="3">
    <source>
        <dbReference type="Proteomes" id="UP001153069"/>
    </source>
</evidence>
<gene>
    <name evidence="2" type="ORF">SEMRO_201_G084940.1</name>
</gene>
<evidence type="ECO:0000256" key="1">
    <source>
        <dbReference type="SAM" id="MobiDB-lite"/>
    </source>
</evidence>
<keyword evidence="3" id="KW-1185">Reference proteome</keyword>
<dbReference type="Proteomes" id="UP001153069">
    <property type="component" value="Unassembled WGS sequence"/>
</dbReference>
<reference evidence="2" key="1">
    <citation type="submission" date="2020-06" db="EMBL/GenBank/DDBJ databases">
        <authorList>
            <consortium name="Plant Systems Biology data submission"/>
        </authorList>
    </citation>
    <scope>NUCLEOTIDE SEQUENCE</scope>
    <source>
        <strain evidence="2">D6</strain>
    </source>
</reference>
<dbReference type="OrthoDB" id="55555at2759"/>
<feature type="compositionally biased region" description="Polar residues" evidence="1">
    <location>
        <begin position="112"/>
        <end position="121"/>
    </location>
</feature>
<proteinExistence type="predicted"/>
<feature type="region of interest" description="Disordered" evidence="1">
    <location>
        <begin position="104"/>
        <end position="126"/>
    </location>
</feature>
<dbReference type="AlphaFoldDB" id="A0A9N8DRE8"/>
<dbReference type="EMBL" id="CAICTM010000200">
    <property type="protein sequence ID" value="CAB9504559.1"/>
    <property type="molecule type" value="Genomic_DNA"/>
</dbReference>
<evidence type="ECO:0000313" key="2">
    <source>
        <dbReference type="EMBL" id="CAB9504559.1"/>
    </source>
</evidence>
<comment type="caution">
    <text evidence="2">The sequence shown here is derived from an EMBL/GenBank/DDBJ whole genome shotgun (WGS) entry which is preliminary data.</text>
</comment>
<accession>A0A9N8DRE8</accession>
<feature type="region of interest" description="Disordered" evidence="1">
    <location>
        <begin position="44"/>
        <end position="91"/>
    </location>
</feature>
<organism evidence="2 3">
    <name type="scientific">Seminavis robusta</name>
    <dbReference type="NCBI Taxonomy" id="568900"/>
    <lineage>
        <taxon>Eukaryota</taxon>
        <taxon>Sar</taxon>
        <taxon>Stramenopiles</taxon>
        <taxon>Ochrophyta</taxon>
        <taxon>Bacillariophyta</taxon>
        <taxon>Bacillariophyceae</taxon>
        <taxon>Bacillariophycidae</taxon>
        <taxon>Naviculales</taxon>
        <taxon>Naviculaceae</taxon>
        <taxon>Seminavis</taxon>
    </lineage>
</organism>
<sequence length="448" mass="51025">MVLFFGGLAVMVQREIGFLSSLKIVPLTVPAELVEPQQWLSLEAPPESPQESQVHDQAQDQVQDQVQISTTSRSLQRHVESANKAQQQSAPLSFRDVLGLPSLQDEEEDEATSTTGSSSRVPKNRAEEFAINAKRREKATKIKNERENANRTAIVWVTRYLDDCGAERLLHLLTTAATQTTRQQPPQQRDVWILHNHKSLKRKSPDLVRRSEQLVTQLKEYAQDNKLNITLRGAHQSSSTLNLDGKRSGSGKSSFLRFVAYKRYQFAWHIEDDVFFTGPWHNLFDAFVTRPDDVISTGDPAPSDWYYHVYETCTLRVPVWAEFNQQRMFLPCECASIAPKITRWAILRMSLRFAESLLELSKTNAIVGHHEAVLAPMCDAYHYQCDNKELLQPHNGHICTAGWGPWKNASTQVLELHGNITHNRLYHPVKCAAYEHNLTSLTDQLLYT</sequence>
<name>A0A9N8DRE8_9STRA</name>
<protein>
    <submittedName>
        <fullName evidence="2">Uncharacterized protein</fullName>
    </submittedName>
</protein>